<gene>
    <name evidence="2" type="ORF">UFOVP1091_39</name>
    <name evidence="3" type="ORF">UFOVP1335_7</name>
    <name evidence="4" type="ORF">UFOVP1445_39</name>
    <name evidence="1" type="ORF">UFOVP914_28</name>
</gene>
<sequence length="58" mass="6773">METTKEKFVREFTEAFAKFNIKITPLTFDEAFMTKAQKLEALIRTIDEINEEGTNVDK</sequence>
<proteinExistence type="predicted"/>
<evidence type="ECO:0000313" key="2">
    <source>
        <dbReference type="EMBL" id="CAB4183160.1"/>
    </source>
</evidence>
<evidence type="ECO:0000313" key="1">
    <source>
        <dbReference type="EMBL" id="CAB4171260.1"/>
    </source>
</evidence>
<dbReference type="EMBL" id="LR797381">
    <property type="protein sequence ID" value="CAB4212855.1"/>
    <property type="molecule type" value="Genomic_DNA"/>
</dbReference>
<dbReference type="EMBL" id="LR796864">
    <property type="protein sequence ID" value="CAB4171260.1"/>
    <property type="molecule type" value="Genomic_DNA"/>
</dbReference>
<dbReference type="EMBL" id="LR797281">
    <property type="protein sequence ID" value="CAB4198943.1"/>
    <property type="molecule type" value="Genomic_DNA"/>
</dbReference>
<organism evidence="3">
    <name type="scientific">uncultured Caudovirales phage</name>
    <dbReference type="NCBI Taxonomy" id="2100421"/>
    <lineage>
        <taxon>Viruses</taxon>
        <taxon>Duplodnaviria</taxon>
        <taxon>Heunggongvirae</taxon>
        <taxon>Uroviricota</taxon>
        <taxon>Caudoviricetes</taxon>
        <taxon>Peduoviridae</taxon>
        <taxon>Maltschvirus</taxon>
        <taxon>Maltschvirus maltsch</taxon>
    </lineage>
</organism>
<protein>
    <submittedName>
        <fullName evidence="3">Uncharacterized protein</fullName>
    </submittedName>
</protein>
<evidence type="ECO:0000313" key="4">
    <source>
        <dbReference type="EMBL" id="CAB4212855.1"/>
    </source>
</evidence>
<name>A0A6J5RNM1_9CAUD</name>
<accession>A0A6J5RNM1</accession>
<dbReference type="EMBL" id="LR797033">
    <property type="protein sequence ID" value="CAB4183160.1"/>
    <property type="molecule type" value="Genomic_DNA"/>
</dbReference>
<evidence type="ECO:0000313" key="3">
    <source>
        <dbReference type="EMBL" id="CAB4198943.1"/>
    </source>
</evidence>
<reference evidence="3" key="1">
    <citation type="submission" date="2020-05" db="EMBL/GenBank/DDBJ databases">
        <authorList>
            <person name="Chiriac C."/>
            <person name="Salcher M."/>
            <person name="Ghai R."/>
            <person name="Kavagutti S V."/>
        </authorList>
    </citation>
    <scope>NUCLEOTIDE SEQUENCE</scope>
</reference>